<dbReference type="PANTHER" id="PTHR37984">
    <property type="entry name" value="PROTEIN CBG26694"/>
    <property type="match status" value="1"/>
</dbReference>
<gene>
    <name evidence="4" type="ORF">PR048_013673</name>
</gene>
<name>A0ABQ9HSV1_9NEOP</name>
<dbReference type="EC" id="2.7.7.49" evidence="1"/>
<dbReference type="InterPro" id="IPR041588">
    <property type="entry name" value="Integrase_H2C2"/>
</dbReference>
<dbReference type="Proteomes" id="UP001159363">
    <property type="component" value="Chromosome X"/>
</dbReference>
<accession>A0ABQ9HSV1</accession>
<organism evidence="4 5">
    <name type="scientific">Dryococelus australis</name>
    <dbReference type="NCBI Taxonomy" id="614101"/>
    <lineage>
        <taxon>Eukaryota</taxon>
        <taxon>Metazoa</taxon>
        <taxon>Ecdysozoa</taxon>
        <taxon>Arthropoda</taxon>
        <taxon>Hexapoda</taxon>
        <taxon>Insecta</taxon>
        <taxon>Pterygota</taxon>
        <taxon>Neoptera</taxon>
        <taxon>Polyneoptera</taxon>
        <taxon>Phasmatodea</taxon>
        <taxon>Verophasmatodea</taxon>
        <taxon>Anareolatae</taxon>
        <taxon>Phasmatidae</taxon>
        <taxon>Eurycanthinae</taxon>
        <taxon>Dryococelus</taxon>
    </lineage>
</organism>
<comment type="caution">
    <text evidence="4">The sequence shown here is derived from an EMBL/GenBank/DDBJ whole genome shotgun (WGS) entry which is preliminary data.</text>
</comment>
<dbReference type="Pfam" id="PF17921">
    <property type="entry name" value="Integrase_H2C2"/>
    <property type="match status" value="1"/>
</dbReference>
<protein>
    <recommendedName>
        <fullName evidence="1">RNA-directed DNA polymerase</fullName>
        <ecNumber evidence="1">2.7.7.49</ecNumber>
    </recommendedName>
</protein>
<dbReference type="PANTHER" id="PTHR37984:SF7">
    <property type="entry name" value="INTEGRASE CATALYTIC DOMAIN-CONTAINING PROTEIN"/>
    <property type="match status" value="1"/>
</dbReference>
<keyword evidence="5" id="KW-1185">Reference proteome</keyword>
<evidence type="ECO:0000313" key="5">
    <source>
        <dbReference type="Proteomes" id="UP001159363"/>
    </source>
</evidence>
<dbReference type="Gene3D" id="3.30.70.270">
    <property type="match status" value="1"/>
</dbReference>
<dbReference type="InterPro" id="IPR050951">
    <property type="entry name" value="Retrovirus_Pol_polyprotein"/>
</dbReference>
<dbReference type="InterPro" id="IPR043502">
    <property type="entry name" value="DNA/RNA_pol_sf"/>
</dbReference>
<dbReference type="InterPro" id="IPR041577">
    <property type="entry name" value="RT_RNaseH_2"/>
</dbReference>
<evidence type="ECO:0000259" key="2">
    <source>
        <dbReference type="Pfam" id="PF17919"/>
    </source>
</evidence>
<feature type="domain" description="Reverse transcriptase/retrotransposon-derived protein RNase H-like" evidence="2">
    <location>
        <begin position="31"/>
        <end position="81"/>
    </location>
</feature>
<dbReference type="InterPro" id="IPR043128">
    <property type="entry name" value="Rev_trsase/Diguanyl_cyclase"/>
</dbReference>
<dbReference type="Gene3D" id="1.10.340.70">
    <property type="match status" value="1"/>
</dbReference>
<evidence type="ECO:0000313" key="4">
    <source>
        <dbReference type="EMBL" id="KAJ8887458.1"/>
    </source>
</evidence>
<feature type="domain" description="Integrase zinc-binding" evidence="3">
    <location>
        <begin position="236"/>
        <end position="290"/>
    </location>
</feature>
<dbReference type="Pfam" id="PF17919">
    <property type="entry name" value="RT_RNaseH_2"/>
    <property type="match status" value="1"/>
</dbReference>
<reference evidence="4 5" key="1">
    <citation type="submission" date="2023-02" db="EMBL/GenBank/DDBJ databases">
        <title>LHISI_Scaffold_Assembly.</title>
        <authorList>
            <person name="Stuart O.P."/>
            <person name="Cleave R."/>
            <person name="Magrath M.J.L."/>
            <person name="Mikheyev A.S."/>
        </authorList>
    </citation>
    <scope>NUCLEOTIDE SEQUENCE [LARGE SCALE GENOMIC DNA]</scope>
    <source>
        <strain evidence="4">Daus_M_001</strain>
        <tissue evidence="4">Leg muscle</tissue>
    </source>
</reference>
<proteinExistence type="predicted"/>
<evidence type="ECO:0000256" key="1">
    <source>
        <dbReference type="ARBA" id="ARBA00012493"/>
    </source>
</evidence>
<sequence>MTTYVGKFFPNLSDHTAVLRALCKQGVIWPWTQQHTIAFEHLKTLLTTTPALQYYDPHDTVTLSVDASHKGLGALLSQSKGSYIYGHKVLVETDHKPLEAIFSKPLNRCLLRLQCMQIKLQNYDIMLRYVPGKELVKPDALLRASDPDIKFELQEQEIATQQGLVVHHIHTSQNTLAELHLETQNDETLNHLKTIIMNGWPNSRQQVPACVKPYNSFRDELTIHNELVYKGTQIVVPKSMSCTILSEIHYNHMGIQKSKLWAREYVFWPGMSKDIQDMVDNCITRRAAKNQNSKEPQINTEIPDRPWQIVAADIFHFQGKDYLLMVDAYSKYPKFSHLTNLSLTQLGKH</sequence>
<evidence type="ECO:0000259" key="3">
    <source>
        <dbReference type="Pfam" id="PF17921"/>
    </source>
</evidence>
<dbReference type="EMBL" id="JARBHB010000004">
    <property type="protein sequence ID" value="KAJ8887458.1"/>
    <property type="molecule type" value="Genomic_DNA"/>
</dbReference>
<dbReference type="SUPFAM" id="SSF56672">
    <property type="entry name" value="DNA/RNA polymerases"/>
    <property type="match status" value="1"/>
</dbReference>